<organism evidence="1 2">
    <name type="scientific">Exocentrus adspersus</name>
    <dbReference type="NCBI Taxonomy" id="1586481"/>
    <lineage>
        <taxon>Eukaryota</taxon>
        <taxon>Metazoa</taxon>
        <taxon>Ecdysozoa</taxon>
        <taxon>Arthropoda</taxon>
        <taxon>Hexapoda</taxon>
        <taxon>Insecta</taxon>
        <taxon>Pterygota</taxon>
        <taxon>Neoptera</taxon>
        <taxon>Endopterygota</taxon>
        <taxon>Coleoptera</taxon>
        <taxon>Polyphaga</taxon>
        <taxon>Cucujiformia</taxon>
        <taxon>Chrysomeloidea</taxon>
        <taxon>Cerambycidae</taxon>
        <taxon>Lamiinae</taxon>
        <taxon>Acanthocinini</taxon>
        <taxon>Exocentrus</taxon>
    </lineage>
</organism>
<name>A0AAV8VWR1_9CUCU</name>
<accession>A0AAV8VWR1</accession>
<gene>
    <name evidence="1" type="ORF">NQ315_008015</name>
</gene>
<proteinExistence type="predicted"/>
<reference evidence="1 2" key="1">
    <citation type="journal article" date="2023" name="Insect Mol. Biol.">
        <title>Genome sequencing provides insights into the evolution of gene families encoding plant cell wall-degrading enzymes in longhorned beetles.</title>
        <authorList>
            <person name="Shin N.R."/>
            <person name="Okamura Y."/>
            <person name="Kirsch R."/>
            <person name="Pauchet Y."/>
        </authorList>
    </citation>
    <scope>NUCLEOTIDE SEQUENCE [LARGE SCALE GENOMIC DNA]</scope>
    <source>
        <strain evidence="1">EAD_L_NR</strain>
    </source>
</reference>
<sequence length="89" mass="9971">MNESGCGNLDAGQFERKITKSIKEQPIMHIVLIQVHDFLLDNKSNLANEYNVLTPVTLNKQDATLKSDDNVWASNMRLNKSSISLAVLK</sequence>
<comment type="caution">
    <text evidence="1">The sequence shown here is derived from an EMBL/GenBank/DDBJ whole genome shotgun (WGS) entry which is preliminary data.</text>
</comment>
<protein>
    <submittedName>
        <fullName evidence="1">Uncharacterized protein</fullName>
    </submittedName>
</protein>
<dbReference type="AlphaFoldDB" id="A0AAV8VWR1"/>
<dbReference type="EMBL" id="JANEYG010000026">
    <property type="protein sequence ID" value="KAJ8918322.1"/>
    <property type="molecule type" value="Genomic_DNA"/>
</dbReference>
<keyword evidence="2" id="KW-1185">Reference proteome</keyword>
<evidence type="ECO:0000313" key="2">
    <source>
        <dbReference type="Proteomes" id="UP001159042"/>
    </source>
</evidence>
<dbReference type="Proteomes" id="UP001159042">
    <property type="component" value="Unassembled WGS sequence"/>
</dbReference>
<evidence type="ECO:0000313" key="1">
    <source>
        <dbReference type="EMBL" id="KAJ8918322.1"/>
    </source>
</evidence>